<dbReference type="Pfam" id="PF00028">
    <property type="entry name" value="Cadherin"/>
    <property type="match status" value="3"/>
</dbReference>
<reference evidence="13" key="1">
    <citation type="submission" date="2024-06" db="EMBL/GenBank/DDBJ databases">
        <authorList>
            <person name="Liu X."/>
            <person name="Lenzi L."/>
            <person name="Haldenby T S."/>
            <person name="Uol C."/>
        </authorList>
    </citation>
    <scope>NUCLEOTIDE SEQUENCE</scope>
</reference>
<dbReference type="CDD" id="cd11304">
    <property type="entry name" value="Cadherin_repeat"/>
    <property type="match status" value="6"/>
</dbReference>
<proteinExistence type="predicted"/>
<comment type="caution">
    <text evidence="13">The sequence shown here is derived from an EMBL/GenBank/DDBJ whole genome shotgun (WGS) entry which is preliminary data.</text>
</comment>
<evidence type="ECO:0000256" key="1">
    <source>
        <dbReference type="ARBA" id="ARBA00004370"/>
    </source>
</evidence>
<dbReference type="InterPro" id="IPR015919">
    <property type="entry name" value="Cadherin-like_sf"/>
</dbReference>
<dbReference type="FunFam" id="2.60.40.60:FF:000015">
    <property type="entry name" value="FAT atypical cadherin 1"/>
    <property type="match status" value="1"/>
</dbReference>
<name>A0AAV2TVA9_CALDB</name>
<feature type="domain" description="Cadherin" evidence="12">
    <location>
        <begin position="864"/>
        <end position="971"/>
    </location>
</feature>
<dbReference type="FunFam" id="2.60.40.60:FF:000092">
    <property type="entry name" value="Protocadherin 8"/>
    <property type="match status" value="1"/>
</dbReference>
<feature type="domain" description="Cadherin" evidence="12">
    <location>
        <begin position="578"/>
        <end position="705"/>
    </location>
</feature>
<evidence type="ECO:0000256" key="10">
    <source>
        <dbReference type="SAM" id="MobiDB-lite"/>
    </source>
</evidence>
<feature type="region of interest" description="Disordered" evidence="10">
    <location>
        <begin position="1414"/>
        <end position="1478"/>
    </location>
</feature>
<dbReference type="PROSITE" id="PS50268">
    <property type="entry name" value="CADHERIN_2"/>
    <property type="match status" value="6"/>
</dbReference>
<evidence type="ECO:0000313" key="14">
    <source>
        <dbReference type="Proteomes" id="UP001497525"/>
    </source>
</evidence>
<dbReference type="Proteomes" id="UP001497525">
    <property type="component" value="Unassembled WGS sequence"/>
</dbReference>
<dbReference type="GO" id="GO:0005509">
    <property type="term" value="F:calcium ion binding"/>
    <property type="evidence" value="ECO:0007669"/>
    <property type="project" value="UniProtKB-UniRule"/>
</dbReference>
<keyword evidence="7 11" id="KW-0472">Membrane</keyword>
<dbReference type="GO" id="GO:0005886">
    <property type="term" value="C:plasma membrane"/>
    <property type="evidence" value="ECO:0007669"/>
    <property type="project" value="InterPro"/>
</dbReference>
<evidence type="ECO:0000256" key="2">
    <source>
        <dbReference type="ARBA" id="ARBA00022692"/>
    </source>
</evidence>
<evidence type="ECO:0000256" key="5">
    <source>
        <dbReference type="ARBA" id="ARBA00022889"/>
    </source>
</evidence>
<feature type="domain" description="Cadherin" evidence="12">
    <location>
        <begin position="706"/>
        <end position="844"/>
    </location>
</feature>
<evidence type="ECO:0000256" key="6">
    <source>
        <dbReference type="ARBA" id="ARBA00022989"/>
    </source>
</evidence>
<protein>
    <recommendedName>
        <fullName evidence="12">Cadherin domain-containing protein</fullName>
    </recommendedName>
</protein>
<evidence type="ECO:0000256" key="11">
    <source>
        <dbReference type="SAM" id="Phobius"/>
    </source>
</evidence>
<evidence type="ECO:0000313" key="13">
    <source>
        <dbReference type="EMBL" id="CAL5140207.1"/>
    </source>
</evidence>
<dbReference type="PROSITE" id="PS00232">
    <property type="entry name" value="CADHERIN_1"/>
    <property type="match status" value="4"/>
</dbReference>
<dbReference type="SMART" id="SM00112">
    <property type="entry name" value="CA"/>
    <property type="match status" value="7"/>
</dbReference>
<keyword evidence="3" id="KW-0677">Repeat</keyword>
<dbReference type="PANTHER" id="PTHR24026">
    <property type="entry name" value="FAT ATYPICAL CADHERIN-RELATED"/>
    <property type="match status" value="1"/>
</dbReference>
<organism evidence="13 14">
    <name type="scientific">Calicophoron daubneyi</name>
    <name type="common">Rumen fluke</name>
    <name type="synonym">Paramphistomum daubneyi</name>
    <dbReference type="NCBI Taxonomy" id="300641"/>
    <lineage>
        <taxon>Eukaryota</taxon>
        <taxon>Metazoa</taxon>
        <taxon>Spiralia</taxon>
        <taxon>Lophotrochozoa</taxon>
        <taxon>Platyhelminthes</taxon>
        <taxon>Trematoda</taxon>
        <taxon>Digenea</taxon>
        <taxon>Plagiorchiida</taxon>
        <taxon>Pronocephalata</taxon>
        <taxon>Paramphistomoidea</taxon>
        <taxon>Paramphistomidae</taxon>
        <taxon>Calicophoron</taxon>
    </lineage>
</organism>
<feature type="domain" description="Cadherin" evidence="12">
    <location>
        <begin position="475"/>
        <end position="577"/>
    </location>
</feature>
<dbReference type="InterPro" id="IPR032135">
    <property type="entry name" value="DUF4817"/>
</dbReference>
<evidence type="ECO:0000259" key="12">
    <source>
        <dbReference type="PROSITE" id="PS50268"/>
    </source>
</evidence>
<dbReference type="PRINTS" id="PR00205">
    <property type="entry name" value="CADHERIN"/>
</dbReference>
<dbReference type="EMBL" id="CAXLJL010000711">
    <property type="protein sequence ID" value="CAL5140207.1"/>
    <property type="molecule type" value="Genomic_DNA"/>
</dbReference>
<feature type="domain" description="Cadherin" evidence="12">
    <location>
        <begin position="176"/>
        <end position="331"/>
    </location>
</feature>
<evidence type="ECO:0000256" key="9">
    <source>
        <dbReference type="PROSITE-ProRule" id="PRU00043"/>
    </source>
</evidence>
<dbReference type="PANTHER" id="PTHR24026:SF136">
    <property type="entry name" value="PROTOCADHERIN-23"/>
    <property type="match status" value="1"/>
</dbReference>
<keyword evidence="6 11" id="KW-1133">Transmembrane helix</keyword>
<comment type="subcellular location">
    <subcellularLocation>
        <location evidence="1">Membrane</location>
    </subcellularLocation>
</comment>
<feature type="region of interest" description="Disordered" evidence="10">
    <location>
        <begin position="426"/>
        <end position="453"/>
    </location>
</feature>
<dbReference type="Gene3D" id="2.60.40.60">
    <property type="entry name" value="Cadherins"/>
    <property type="match status" value="7"/>
</dbReference>
<evidence type="ECO:0000256" key="3">
    <source>
        <dbReference type="ARBA" id="ARBA00022737"/>
    </source>
</evidence>
<gene>
    <name evidence="13" type="ORF">CDAUBV1_LOCUS15382</name>
</gene>
<dbReference type="Pfam" id="PF16087">
    <property type="entry name" value="DUF4817"/>
    <property type="match status" value="1"/>
</dbReference>
<keyword evidence="8" id="KW-0325">Glycoprotein</keyword>
<feature type="compositionally biased region" description="Low complexity" evidence="10">
    <location>
        <begin position="426"/>
        <end position="437"/>
    </location>
</feature>
<feature type="compositionally biased region" description="Polar residues" evidence="10">
    <location>
        <begin position="1438"/>
        <end position="1459"/>
    </location>
</feature>
<dbReference type="InterPro" id="IPR020894">
    <property type="entry name" value="Cadherin_CS"/>
</dbReference>
<keyword evidence="4 9" id="KW-0106">Calcium</keyword>
<sequence length="1478" mass="165080">MAVRFTLQERINIVKKYYATNNAAEAGRMTSTHSRSRSTVLRLIKKFETTGSVKDEQRNGRPNLYKNEEFQATALREINDNNLTSTRRIACQLADRSDFHTSFECVHQRHGRTDEKLTDPAVDRLRNQMPSTTERDMYGNRIGYNVWTWQLLVLIAMMVPNTADSHGFRELSWNIQEHFIEFSIDENCPIGTEIGTVSVSALPEIQPTAQSQVGSDPMGLTYRLGSPSSLFTLNEFSGQITTKAEVDAEALCAQVDSQDIDRQQSTSFSTNRTMANRTVTNAGYLDRISCSPNDQVSIHLDISAVMPDASLHAVHRALIRVHDVNDNWPKFDQVRWHRRLREALYRKGRRLELPKARDVDLLSENSRIYYRLESMEKVASSGPNLQGIPFRLDVSPSGQPGLILTEDLDAETKERYRFTLVAHSSAPPWTPGTSSWSSDEDKRKHFTPSNSQRTESRLEIDIEVIDMNDNEPAFSASSYNVSVTEDTPPGTVIFRIAAYDSDSSANLTYSMGTSEEIAVMSAAFIVEGDGQIKLRTSLDYEHRHEYSLPIEVSDGEFDAQTFLHVHVEDVNDEPPEFEINPKQLVADENAPVGKLIGRIRVLDPDGPAINGRIKCSEPADAAQQQVLSLHPDPRQSPTSRVYDLKTRILLDRETMFTPLPGRLLVYLICSDGNDIQPSNGTSIRHTSTMTATLTIRDVNDHPPVFTSPVYHVSIYENNAVGDKIVQVTIKTKPPQFVSDSFVDALNEIQPEFVPLLMQLKTSEVEATDADEGGNAQIIYSLLDRTNFKLDSLTGWVTANMEFDRERRDSYQVTVIATDQGNPRLSSSALLNLTVLDANDHRPILLPCELDQTDFDPDTAETGQVPQHNLFVVRENSPVYTYLGKVLALDNDVGLNADLKFELVEGPVTLHIERFKLFKNGSLYTTARLDREEKDQYLLTVRVSDRSPREPLSSTGVISVIVQDENDNAPKLVEPSQLLPCDLYPHTMVDPIWPQYSPSGQADRYSQAESSELDKLTSYEEHKNIPHDHGQWNEIKRRPSITFSVHEKPGFEVTHLKAEDPDTGENGRILYEIREFFHFESTDTSEIPSPPLLTVKPEYGNVILNRLMSTRDLGYHYFKVFASDNGRAVKKVDQKILIILVENVPAKEGKKNYGLSSDYYSSNTTAFTMWNTDGKKSTLTVIVLVTLASLVAAVLVTAIICITCSCFRRRRAFSATRGRHHQTQYPNLPSEIPETGNGSICFGGRASVSEETNNCGTLSCGLQSGLYTHSGGGLSPPVFLEDWNTSFNEYGHTSLLQPQFQPNTSSLASCEKSGVFSYTQSPAVNYLTGNNDYWRPHNSWDSRDDREPSSLTAAYNCGLLNPGFIKRPTGQEDNQEGAGLPFCLPDAYEASGFGGQIVTTNLGLRCAEFGRTSAFESATDERTSDSGQGASEEEYHLGQMTSNAMCRNPDNDTPTCNNAAANIEPVASNVQPDRLKSDR</sequence>
<evidence type="ECO:0000256" key="7">
    <source>
        <dbReference type="ARBA" id="ARBA00023136"/>
    </source>
</evidence>
<keyword evidence="2 11" id="KW-0812">Transmembrane</keyword>
<evidence type="ECO:0000256" key="8">
    <source>
        <dbReference type="ARBA" id="ARBA00023180"/>
    </source>
</evidence>
<dbReference type="SUPFAM" id="SSF49313">
    <property type="entry name" value="Cadherin-like"/>
    <property type="match status" value="6"/>
</dbReference>
<dbReference type="InterPro" id="IPR002126">
    <property type="entry name" value="Cadherin-like_dom"/>
</dbReference>
<evidence type="ECO:0000256" key="4">
    <source>
        <dbReference type="ARBA" id="ARBA00022837"/>
    </source>
</evidence>
<keyword evidence="5" id="KW-0130">Cell adhesion</keyword>
<feature type="domain" description="Cadherin" evidence="12">
    <location>
        <begin position="356"/>
        <end position="474"/>
    </location>
</feature>
<feature type="transmembrane region" description="Helical" evidence="11">
    <location>
        <begin position="1180"/>
        <end position="1206"/>
    </location>
</feature>
<accession>A0AAV2TVA9</accession>
<dbReference type="GO" id="GO:0007156">
    <property type="term" value="P:homophilic cell adhesion via plasma membrane adhesion molecules"/>
    <property type="evidence" value="ECO:0007669"/>
    <property type="project" value="InterPro"/>
</dbReference>